<keyword evidence="8" id="KW-1185">Reference proteome</keyword>
<reference evidence="7" key="1">
    <citation type="journal article" date="2020" name="Stud. Mycol.">
        <title>101 Dothideomycetes genomes: a test case for predicting lifestyles and emergence of pathogens.</title>
        <authorList>
            <person name="Haridas S."/>
            <person name="Albert R."/>
            <person name="Binder M."/>
            <person name="Bloem J."/>
            <person name="Labutti K."/>
            <person name="Salamov A."/>
            <person name="Andreopoulos B."/>
            <person name="Baker S."/>
            <person name="Barry K."/>
            <person name="Bills G."/>
            <person name="Bluhm B."/>
            <person name="Cannon C."/>
            <person name="Castanera R."/>
            <person name="Culley D."/>
            <person name="Daum C."/>
            <person name="Ezra D."/>
            <person name="Gonzalez J."/>
            <person name="Henrissat B."/>
            <person name="Kuo A."/>
            <person name="Liang C."/>
            <person name="Lipzen A."/>
            <person name="Lutzoni F."/>
            <person name="Magnuson J."/>
            <person name="Mondo S."/>
            <person name="Nolan M."/>
            <person name="Ohm R."/>
            <person name="Pangilinan J."/>
            <person name="Park H.-J."/>
            <person name="Ramirez L."/>
            <person name="Alfaro M."/>
            <person name="Sun H."/>
            <person name="Tritt A."/>
            <person name="Yoshinaga Y."/>
            <person name="Zwiers L.-H."/>
            <person name="Turgeon B."/>
            <person name="Goodwin S."/>
            <person name="Spatafora J."/>
            <person name="Crous P."/>
            <person name="Grigoriev I."/>
        </authorList>
    </citation>
    <scope>NUCLEOTIDE SEQUENCE</scope>
    <source>
        <strain evidence="7">CBS 269.34</strain>
    </source>
</reference>
<dbReference type="PANTHER" id="PTHR28526:SF1">
    <property type="entry name" value="ANAPHASE-PROMOTING COMPLEX SUBUNIT 13"/>
    <property type="match status" value="1"/>
</dbReference>
<dbReference type="PANTHER" id="PTHR28526">
    <property type="entry name" value="ANAPHASE-PROMOTING COMPLEX SUBUNIT 13"/>
    <property type="match status" value="1"/>
</dbReference>
<evidence type="ECO:0000256" key="1">
    <source>
        <dbReference type="ARBA" id="ARBA00006940"/>
    </source>
</evidence>
<evidence type="ECO:0000256" key="2">
    <source>
        <dbReference type="ARBA" id="ARBA00022618"/>
    </source>
</evidence>
<dbReference type="EMBL" id="MU004198">
    <property type="protein sequence ID" value="KAF2489702.1"/>
    <property type="molecule type" value="Genomic_DNA"/>
</dbReference>
<dbReference type="Pfam" id="PF05839">
    <property type="entry name" value="Apc13p"/>
    <property type="match status" value="1"/>
</dbReference>
<dbReference type="Proteomes" id="UP000799750">
    <property type="component" value="Unassembled WGS sequence"/>
</dbReference>
<evidence type="ECO:0000256" key="3">
    <source>
        <dbReference type="ARBA" id="ARBA00022776"/>
    </source>
</evidence>
<dbReference type="InterPro" id="IPR008401">
    <property type="entry name" value="Apc13"/>
</dbReference>
<accession>A0A6A6QBQ4</accession>
<organism evidence="7 8">
    <name type="scientific">Lophium mytilinum</name>
    <dbReference type="NCBI Taxonomy" id="390894"/>
    <lineage>
        <taxon>Eukaryota</taxon>
        <taxon>Fungi</taxon>
        <taxon>Dikarya</taxon>
        <taxon>Ascomycota</taxon>
        <taxon>Pezizomycotina</taxon>
        <taxon>Dothideomycetes</taxon>
        <taxon>Pleosporomycetidae</taxon>
        <taxon>Mytilinidiales</taxon>
        <taxon>Mytilinidiaceae</taxon>
        <taxon>Lophium</taxon>
    </lineage>
</organism>
<protein>
    <submittedName>
        <fullName evidence="7">Apc13p-domain-containing protein</fullName>
    </submittedName>
</protein>
<evidence type="ECO:0000313" key="8">
    <source>
        <dbReference type="Proteomes" id="UP000799750"/>
    </source>
</evidence>
<keyword evidence="4" id="KW-0833">Ubl conjugation pathway</keyword>
<sequence>MSRDSSRTPLHLPHPRVADLFEDFTRSHLSPEEIYVPPQHQPPNPEDEDDVVPDQHAAFGIQRATMKQKEPAWRDLGLEDLLRKGPGEGASGGKAKEGAGTTVGLELRLKAGVAGRSGRGEGSGLPR</sequence>
<name>A0A6A6QBQ4_9PEZI</name>
<gene>
    <name evidence="7" type="ORF">BU16DRAFT_544078</name>
</gene>
<evidence type="ECO:0000313" key="7">
    <source>
        <dbReference type="EMBL" id="KAF2489702.1"/>
    </source>
</evidence>
<keyword evidence="5" id="KW-0131">Cell cycle</keyword>
<comment type="similarity">
    <text evidence="1">Belongs to the APC13 family.</text>
</comment>
<dbReference type="OrthoDB" id="2351920at2759"/>
<dbReference type="GO" id="GO:0005680">
    <property type="term" value="C:anaphase-promoting complex"/>
    <property type="evidence" value="ECO:0007669"/>
    <property type="project" value="InterPro"/>
</dbReference>
<keyword evidence="2" id="KW-0132">Cell division</keyword>
<evidence type="ECO:0000256" key="6">
    <source>
        <dbReference type="SAM" id="MobiDB-lite"/>
    </source>
</evidence>
<keyword evidence="3" id="KW-0498">Mitosis</keyword>
<evidence type="ECO:0000256" key="5">
    <source>
        <dbReference type="ARBA" id="ARBA00023306"/>
    </source>
</evidence>
<evidence type="ECO:0000256" key="4">
    <source>
        <dbReference type="ARBA" id="ARBA00022786"/>
    </source>
</evidence>
<proteinExistence type="inferred from homology"/>
<feature type="region of interest" description="Disordered" evidence="6">
    <location>
        <begin position="33"/>
        <end position="52"/>
    </location>
</feature>
<dbReference type="GO" id="GO:0051301">
    <property type="term" value="P:cell division"/>
    <property type="evidence" value="ECO:0007669"/>
    <property type="project" value="UniProtKB-KW"/>
</dbReference>
<dbReference type="AlphaFoldDB" id="A0A6A6QBQ4"/>